<dbReference type="Proteomes" id="UP000466442">
    <property type="component" value="Unassembled WGS sequence"/>
</dbReference>
<feature type="non-terminal residue" evidence="2">
    <location>
        <position position="1"/>
    </location>
</feature>
<comment type="caution">
    <text evidence="2">The sequence shown here is derived from an EMBL/GenBank/DDBJ whole genome shotgun (WGS) entry which is preliminary data.</text>
</comment>
<feature type="region of interest" description="Disordered" evidence="1">
    <location>
        <begin position="1"/>
        <end position="28"/>
    </location>
</feature>
<name>A0A8S9WXJ8_APOLU</name>
<evidence type="ECO:0000313" key="2">
    <source>
        <dbReference type="EMBL" id="KAF6200828.1"/>
    </source>
</evidence>
<evidence type="ECO:0000313" key="3">
    <source>
        <dbReference type="Proteomes" id="UP000466442"/>
    </source>
</evidence>
<dbReference type="AlphaFoldDB" id="A0A8S9WXJ8"/>
<sequence length="48" mass="5178">ELSDLNEQDGTKLRTVDENSQLSGPAEPFEGLFGSGEGCCYHSCIQQS</sequence>
<dbReference type="EMBL" id="WIXP02000013">
    <property type="protein sequence ID" value="KAF6200828.1"/>
    <property type="molecule type" value="Genomic_DNA"/>
</dbReference>
<accession>A0A8S9WXJ8</accession>
<protein>
    <submittedName>
        <fullName evidence="2">Uncharacterized protein</fullName>
    </submittedName>
</protein>
<organism evidence="2 3">
    <name type="scientific">Apolygus lucorum</name>
    <name type="common">Small green plant bug</name>
    <name type="synonym">Lygocoris lucorum</name>
    <dbReference type="NCBI Taxonomy" id="248454"/>
    <lineage>
        <taxon>Eukaryota</taxon>
        <taxon>Metazoa</taxon>
        <taxon>Ecdysozoa</taxon>
        <taxon>Arthropoda</taxon>
        <taxon>Hexapoda</taxon>
        <taxon>Insecta</taxon>
        <taxon>Pterygota</taxon>
        <taxon>Neoptera</taxon>
        <taxon>Paraneoptera</taxon>
        <taxon>Hemiptera</taxon>
        <taxon>Heteroptera</taxon>
        <taxon>Panheteroptera</taxon>
        <taxon>Cimicomorpha</taxon>
        <taxon>Miridae</taxon>
        <taxon>Mirini</taxon>
        <taxon>Apolygus</taxon>
    </lineage>
</organism>
<gene>
    <name evidence="2" type="ORF">GE061_005275</name>
</gene>
<proteinExistence type="predicted"/>
<evidence type="ECO:0000256" key="1">
    <source>
        <dbReference type="SAM" id="MobiDB-lite"/>
    </source>
</evidence>
<reference evidence="2" key="1">
    <citation type="journal article" date="2021" name="Mol. Ecol. Resour.">
        <title>Apolygus lucorum genome provides insights into omnivorousness and mesophyll feeding.</title>
        <authorList>
            <person name="Liu Y."/>
            <person name="Liu H."/>
            <person name="Wang H."/>
            <person name="Huang T."/>
            <person name="Liu B."/>
            <person name="Yang B."/>
            <person name="Yin L."/>
            <person name="Li B."/>
            <person name="Zhang Y."/>
            <person name="Zhang S."/>
            <person name="Jiang F."/>
            <person name="Zhang X."/>
            <person name="Ren Y."/>
            <person name="Wang B."/>
            <person name="Wang S."/>
            <person name="Lu Y."/>
            <person name="Wu K."/>
            <person name="Fan W."/>
            <person name="Wang G."/>
        </authorList>
    </citation>
    <scope>NUCLEOTIDE SEQUENCE</scope>
    <source>
        <strain evidence="2">12Hb</strain>
    </source>
</reference>
<keyword evidence="3" id="KW-1185">Reference proteome</keyword>